<comment type="caution">
    <text evidence="2">The sequence shown here is derived from an EMBL/GenBank/DDBJ whole genome shotgun (WGS) entry which is preliminary data.</text>
</comment>
<proteinExistence type="predicted"/>
<keyword evidence="3" id="KW-1185">Reference proteome</keyword>
<accession>A0A7J7DP19</accession>
<gene>
    <name evidence="2" type="ORF">HS088_TW04G00047</name>
</gene>
<feature type="region of interest" description="Disordered" evidence="1">
    <location>
        <begin position="244"/>
        <end position="270"/>
    </location>
</feature>
<feature type="compositionally biased region" description="Polar residues" evidence="1">
    <location>
        <begin position="248"/>
        <end position="263"/>
    </location>
</feature>
<dbReference type="InParanoid" id="A0A7J7DP19"/>
<sequence length="270" mass="31453">MSHMPEIRIVREEYFTKKENLIRQCIFFQVLHDQYQIQYFVVDSGVVTCLWIGGVTEDGIGSPSFAETNFTRSQELDLKVVVVEIPKTIDNDIPYYVDTPFYKKNSANKMEFGESSRDNRKRRKCLLDERKRNIPSTSSATPATKHSHAAMKNIDNRSVRNIAWCKDQLAKLTLDALRHLQCQLHYYEQNPSINKDIEGEETKDSVDTFIPTTNNGRFYIPIIEDIFRIREVLIYGEKRLENNIEIGDNSNDSPVQRNDNISHTSKRKRE</sequence>
<evidence type="ECO:0000256" key="1">
    <source>
        <dbReference type="SAM" id="MobiDB-lite"/>
    </source>
</evidence>
<dbReference type="EMBL" id="JAAARO010000004">
    <property type="protein sequence ID" value="KAF5748098.1"/>
    <property type="molecule type" value="Genomic_DNA"/>
</dbReference>
<protein>
    <submittedName>
        <fullName evidence="2">Uncharacterized protein</fullName>
    </submittedName>
</protein>
<evidence type="ECO:0000313" key="2">
    <source>
        <dbReference type="EMBL" id="KAF5748098.1"/>
    </source>
</evidence>
<organism evidence="2 3">
    <name type="scientific">Tripterygium wilfordii</name>
    <name type="common">Thunder God vine</name>
    <dbReference type="NCBI Taxonomy" id="458696"/>
    <lineage>
        <taxon>Eukaryota</taxon>
        <taxon>Viridiplantae</taxon>
        <taxon>Streptophyta</taxon>
        <taxon>Embryophyta</taxon>
        <taxon>Tracheophyta</taxon>
        <taxon>Spermatophyta</taxon>
        <taxon>Magnoliopsida</taxon>
        <taxon>eudicotyledons</taxon>
        <taxon>Gunneridae</taxon>
        <taxon>Pentapetalae</taxon>
        <taxon>rosids</taxon>
        <taxon>fabids</taxon>
        <taxon>Celastrales</taxon>
        <taxon>Celastraceae</taxon>
        <taxon>Tripterygium</taxon>
    </lineage>
</organism>
<evidence type="ECO:0000313" key="3">
    <source>
        <dbReference type="Proteomes" id="UP000593562"/>
    </source>
</evidence>
<dbReference type="AlphaFoldDB" id="A0A7J7DP19"/>
<dbReference type="Proteomes" id="UP000593562">
    <property type="component" value="Unassembled WGS sequence"/>
</dbReference>
<reference evidence="2 3" key="1">
    <citation type="journal article" date="2020" name="Nat. Commun.">
        <title>Genome of Tripterygium wilfordii and identification of cytochrome P450 involved in triptolide biosynthesis.</title>
        <authorList>
            <person name="Tu L."/>
            <person name="Su P."/>
            <person name="Zhang Z."/>
            <person name="Gao L."/>
            <person name="Wang J."/>
            <person name="Hu T."/>
            <person name="Zhou J."/>
            <person name="Zhang Y."/>
            <person name="Zhao Y."/>
            <person name="Liu Y."/>
            <person name="Song Y."/>
            <person name="Tong Y."/>
            <person name="Lu Y."/>
            <person name="Yang J."/>
            <person name="Xu C."/>
            <person name="Jia M."/>
            <person name="Peters R.J."/>
            <person name="Huang L."/>
            <person name="Gao W."/>
        </authorList>
    </citation>
    <scope>NUCLEOTIDE SEQUENCE [LARGE SCALE GENOMIC DNA]</scope>
    <source>
        <strain evidence="3">cv. XIE 37</strain>
        <tissue evidence="2">Leaf</tissue>
    </source>
</reference>
<name>A0A7J7DP19_TRIWF</name>